<dbReference type="PANTHER" id="PTHR33096">
    <property type="entry name" value="CXC2 DOMAIN-CONTAINING PROTEIN"/>
    <property type="match status" value="1"/>
</dbReference>
<evidence type="ECO:0000259" key="2">
    <source>
        <dbReference type="Pfam" id="PF18803"/>
    </source>
</evidence>
<dbReference type="InterPro" id="IPR041457">
    <property type="entry name" value="CxC2_KDZ-assoc"/>
</dbReference>
<accession>A0A165YLA7</accession>
<dbReference type="STRING" id="436010.A0A165YLA7"/>
<dbReference type="PANTHER" id="PTHR33096:SF1">
    <property type="entry name" value="CXC1-LIKE CYSTEINE CLUSTER ASSOCIATED WITH KDZ TRANSPOSASES DOMAIN-CONTAINING PROTEIN"/>
    <property type="match status" value="1"/>
</dbReference>
<reference evidence="3 4" key="1">
    <citation type="journal article" date="2016" name="Mol. Biol. Evol.">
        <title>Comparative Genomics of Early-Diverging Mushroom-Forming Fungi Provides Insights into the Origins of Lignocellulose Decay Capabilities.</title>
        <authorList>
            <person name="Nagy L.G."/>
            <person name="Riley R."/>
            <person name="Tritt A."/>
            <person name="Adam C."/>
            <person name="Daum C."/>
            <person name="Floudas D."/>
            <person name="Sun H."/>
            <person name="Yadav J.S."/>
            <person name="Pangilinan J."/>
            <person name="Larsson K.H."/>
            <person name="Matsuura K."/>
            <person name="Barry K."/>
            <person name="Labutti K."/>
            <person name="Kuo R."/>
            <person name="Ohm R.A."/>
            <person name="Bhattacharya S.S."/>
            <person name="Shirouzu T."/>
            <person name="Yoshinaga Y."/>
            <person name="Martin F.M."/>
            <person name="Grigoriev I.V."/>
            <person name="Hibbett D.S."/>
        </authorList>
    </citation>
    <scope>NUCLEOTIDE SEQUENCE [LARGE SCALE GENOMIC DNA]</scope>
    <source>
        <strain evidence="3 4">CBS 109695</strain>
    </source>
</reference>
<dbReference type="EMBL" id="KV417694">
    <property type="protein sequence ID" value="KZP09682.1"/>
    <property type="molecule type" value="Genomic_DNA"/>
</dbReference>
<dbReference type="Pfam" id="PF18758">
    <property type="entry name" value="KDZ"/>
    <property type="match status" value="1"/>
</dbReference>
<evidence type="ECO:0000256" key="1">
    <source>
        <dbReference type="SAM" id="MobiDB-lite"/>
    </source>
</evidence>
<sequence>MYNHNAQPVISRTLGISADGRRVFNQPNQVAAPAPPESLPPPDWDPNETCEPIGESALYENGDNTIPDSSEDAVPAVGVKIRAARYTNSVSYDYTISFCLSSYASGQDFPLSTWIPLRNEFLDETMHLEGRADTADECARCSAAGATLRCEDCLGLQLLCSECCVLQHQYTPLHRIKRWTGRFFDKTSLQELGLRVQLLHPPGKRCTWGEKAPAKFVVFHTTGIHRVSVDFCGCASRGKPKVERRVQLMRTMWWPASTIDPQTCATFALLKDFHLLSLQGKLSVFDYYHALELKSNASGTEKVPYRLPQLSLMVREWRHSKMLRRAGAVHSLALVEDTPSGSLAVQCRACPQPGMNLPDGWEDSKDRWLYVLVICMDACFRLNNRLRSSDVKDPVLGAGLAYLLNSQPYHEHLKHYVNKDEISSCAGFAAIFLANLKRSEGMCSTGVGGVTCARHELWRPNGIGNLQKGERYANMDYIFASSVAGLALLIVISYDIACQWIKNLWNHVQGLPTRLRPAFKPEDLTARVPAFHLDAHGKACHAPFSLRFTHGVGRTDGEAIERLWAILQGAAAQTKEMGPGGRHNILDDFCGFSNWLKTVDIGNLLLKRLIQAIPESVRHWRAFIDFEEGLCADRPLEIANWETMLKDWEADHKKPCPYSMTMPKVTMAKVKLKMAEDELRKSGLSADSPHTPSTFLMLGMEIKVLQRALYADVKAKKSPTVLQRAGFEERRIALRKKILHYRELQATYMPGLYAVLANPELLDESAGTLPEKTRLYMPSELGGPERWRACIAGITKAEASFRYADISEALEDLRRYLRTRTYLSRWKVRHVTGQRSNTRARALQHRVDVKVHAAAVRYRHSWRAYLALEGPGDWAKVFKELHDDDVRSLNERQLTDREKEEHGVVGEGQRKLSWIWFVVNIEEDENSPHMQEGKCSLRVEWCKSKARALRWREEVALLCEEMRRVISYGRRLAECWDDDARIRLSAAIIPDKLQEGLEAYASEHAAMERRTAGQLEEQWATSRERARHILAGDMDAAEAAEMVEASRTVIHVEVVLDEEDIAPQEED</sequence>
<dbReference type="InterPro" id="IPR040521">
    <property type="entry name" value="KDZ"/>
</dbReference>
<gene>
    <name evidence="3" type="ORF">FIBSPDRAFT_759592</name>
</gene>
<keyword evidence="4" id="KW-1185">Reference proteome</keyword>
<feature type="compositionally biased region" description="Pro residues" evidence="1">
    <location>
        <begin position="33"/>
        <end position="44"/>
    </location>
</feature>
<organism evidence="3 4">
    <name type="scientific">Athelia psychrophila</name>
    <dbReference type="NCBI Taxonomy" id="1759441"/>
    <lineage>
        <taxon>Eukaryota</taxon>
        <taxon>Fungi</taxon>
        <taxon>Dikarya</taxon>
        <taxon>Basidiomycota</taxon>
        <taxon>Agaricomycotina</taxon>
        <taxon>Agaricomycetes</taxon>
        <taxon>Agaricomycetidae</taxon>
        <taxon>Atheliales</taxon>
        <taxon>Atheliaceae</taxon>
        <taxon>Athelia</taxon>
    </lineage>
</organism>
<feature type="domain" description="CxC2-like cysteine cluster KDZ transposase-associated" evidence="2">
    <location>
        <begin position="189"/>
        <end position="298"/>
    </location>
</feature>
<evidence type="ECO:0000313" key="3">
    <source>
        <dbReference type="EMBL" id="KZP09682.1"/>
    </source>
</evidence>
<dbReference type="AlphaFoldDB" id="A0A165YLA7"/>
<name>A0A165YLA7_9AGAM</name>
<protein>
    <recommendedName>
        <fullName evidence="2">CxC2-like cysteine cluster KDZ transposase-associated domain-containing protein</fullName>
    </recommendedName>
</protein>
<feature type="region of interest" description="Disordered" evidence="1">
    <location>
        <begin position="28"/>
        <end position="71"/>
    </location>
</feature>
<proteinExistence type="predicted"/>
<dbReference type="Proteomes" id="UP000076532">
    <property type="component" value="Unassembled WGS sequence"/>
</dbReference>
<dbReference type="OrthoDB" id="2682806at2759"/>
<dbReference type="CDD" id="cd19757">
    <property type="entry name" value="Bbox1"/>
    <property type="match status" value="1"/>
</dbReference>
<evidence type="ECO:0000313" key="4">
    <source>
        <dbReference type="Proteomes" id="UP000076532"/>
    </source>
</evidence>
<dbReference type="Pfam" id="PF18803">
    <property type="entry name" value="CxC2"/>
    <property type="match status" value="1"/>
</dbReference>